<name>A0A010QVN1_9PEZI</name>
<reference evidence="2 3" key="1">
    <citation type="submission" date="2014-02" db="EMBL/GenBank/DDBJ databases">
        <title>The genome sequence of Colletotrichum fioriniae PJ7.</title>
        <authorList>
            <person name="Baroncelli R."/>
            <person name="Thon M.R."/>
        </authorList>
    </citation>
    <scope>NUCLEOTIDE SEQUENCE [LARGE SCALE GENOMIC DNA]</scope>
    <source>
        <strain evidence="2 3">PJ7</strain>
    </source>
</reference>
<feature type="compositionally biased region" description="Low complexity" evidence="1">
    <location>
        <begin position="61"/>
        <end position="71"/>
    </location>
</feature>
<proteinExistence type="predicted"/>
<sequence>MASRSLFHTLRRQLPGTITRPSPFTTTTTALPQTRLFSHTSTLRAKAIHPDGDSEEHPHHQQQQRPSTQKSSKNEEDKKELSRQVQRYKSQVDALDILTEEVIDRANHVNKCTGNLSQYRERQRLLPHLEALKVIGERMKSRGKVLIELERRSEAGETIFTGDGDDDDDEYDGGGGSTKEDISNSVTQLLYEICLGIVACFILRCLWDIWSPRKSSKGPWTEEVGEGESASDSSPPRNAAEVKSEGGDEELPELQYLAKP</sequence>
<feature type="compositionally biased region" description="Low complexity" evidence="1">
    <location>
        <begin position="17"/>
        <end position="30"/>
    </location>
</feature>
<dbReference type="HOGENOM" id="CLU_1069603_0_0_1"/>
<feature type="compositionally biased region" description="Acidic residues" evidence="1">
    <location>
        <begin position="163"/>
        <end position="172"/>
    </location>
</feature>
<feature type="region of interest" description="Disordered" evidence="1">
    <location>
        <begin position="214"/>
        <end position="260"/>
    </location>
</feature>
<feature type="region of interest" description="Disordered" evidence="1">
    <location>
        <begin position="48"/>
        <end position="86"/>
    </location>
</feature>
<feature type="compositionally biased region" description="Basic and acidic residues" evidence="1">
    <location>
        <begin position="72"/>
        <end position="82"/>
    </location>
</feature>
<organism evidence="2 3">
    <name type="scientific">Colletotrichum fioriniae PJ7</name>
    <dbReference type="NCBI Taxonomy" id="1445577"/>
    <lineage>
        <taxon>Eukaryota</taxon>
        <taxon>Fungi</taxon>
        <taxon>Dikarya</taxon>
        <taxon>Ascomycota</taxon>
        <taxon>Pezizomycotina</taxon>
        <taxon>Sordariomycetes</taxon>
        <taxon>Hypocreomycetidae</taxon>
        <taxon>Glomerellales</taxon>
        <taxon>Glomerellaceae</taxon>
        <taxon>Colletotrichum</taxon>
        <taxon>Colletotrichum acutatum species complex</taxon>
    </lineage>
</organism>
<feature type="region of interest" description="Disordered" evidence="1">
    <location>
        <begin position="1"/>
        <end position="30"/>
    </location>
</feature>
<comment type="caution">
    <text evidence="2">The sequence shown here is derived from an EMBL/GenBank/DDBJ whole genome shotgun (WGS) entry which is preliminary data.</text>
</comment>
<accession>A0A010QVN1</accession>
<dbReference type="KEGG" id="cfj:CFIO01_07528"/>
<feature type="compositionally biased region" description="Basic and acidic residues" evidence="1">
    <location>
        <begin position="48"/>
        <end position="59"/>
    </location>
</feature>
<evidence type="ECO:0000256" key="1">
    <source>
        <dbReference type="SAM" id="MobiDB-lite"/>
    </source>
</evidence>
<feature type="region of interest" description="Disordered" evidence="1">
    <location>
        <begin position="157"/>
        <end position="179"/>
    </location>
</feature>
<dbReference type="AlphaFoldDB" id="A0A010QVN1"/>
<dbReference type="EMBL" id="JARH01000419">
    <property type="protein sequence ID" value="EXF80675.1"/>
    <property type="molecule type" value="Genomic_DNA"/>
</dbReference>
<gene>
    <name evidence="2" type="ORF">CFIO01_07528</name>
</gene>
<dbReference type="OrthoDB" id="10598511at2759"/>
<evidence type="ECO:0000313" key="2">
    <source>
        <dbReference type="EMBL" id="EXF80675.1"/>
    </source>
</evidence>
<keyword evidence="3" id="KW-1185">Reference proteome</keyword>
<evidence type="ECO:0000313" key="3">
    <source>
        <dbReference type="Proteomes" id="UP000020467"/>
    </source>
</evidence>
<protein>
    <submittedName>
        <fullName evidence="2">Uncharacterized protein</fullName>
    </submittedName>
</protein>
<dbReference type="Proteomes" id="UP000020467">
    <property type="component" value="Unassembled WGS sequence"/>
</dbReference>